<evidence type="ECO:0000259" key="6">
    <source>
        <dbReference type="PROSITE" id="PS50021"/>
    </source>
</evidence>
<keyword evidence="3" id="KW-0677">Repeat</keyword>
<dbReference type="InterPro" id="IPR036872">
    <property type="entry name" value="CH_dom_sf"/>
</dbReference>
<accession>A0A074X6B6</accession>
<dbReference type="EMBL" id="KL584994">
    <property type="protein sequence ID" value="KEQ80948.1"/>
    <property type="molecule type" value="Genomic_DNA"/>
</dbReference>
<sequence>MFNYEIGTPCPAPVHGGREVASPFGSKQKEVNNIFDDAYDQFNDNTTQNIAHLVQQEFKNAPPRRSQNLARKPRRAPTTIFEDGSSSQREHYQRDEPARMMRSSAIHARPAQRIRIQPSRDEKPPPLPTSSVSDIANFKPTSSTANHVKEDRRRTIWIPEDTTLLSIHPGAYDHTLRDETVGLPSSNLDITPMKETPQPVKLGPSAMRQAQRMASATKLSALKPLAPSQPNVSHHVMGSGGGKENLLPGSMLSRTGKGEKAVVKPLTKAAPLGTRKSPSSMQHTAPVSMTTTSIKKRSAPELKDAPKPKVQARALHERSITRTEIVPRATTTDPFSRDFKHKPIPAPRPISKPSVAKPASSTVTNAVARSAPNVAVNASTPKDINVPNVKRSVFLAASRYPVLNDDIGQPELYEDNWLQNQETALTQLVNVVFQQAHESPATNGVAALRTRMLTLYHDATVVTLHQRLKASLSCGALSMPKDAPHSPKLRDDIGLRRQFFDLFGNTYHPEALQAAAEVVVGRVSPAIDAVQSKTGASTSTGVKEWKRFCSTFFVDHEDSAELLASHGVKSIEDATLQPGTPEWFWQRTVLRGLMLVYLLDQAKSTGKLSACLFQTSSPHKSSLSVLRAFARLMVPSVGDIARPLGHLGYSLRHQQDPLEEYTYRIDNLAVDLRDGVLLTHFVELLLYPSQMLDMQTDRTITLDLLDGETITSSLDTNESARILSQHLKFPCISKTQKMHNVQVALSALAGVRGLAGTAIESIKAEDVVNGHREKTLSLLWALVSKWGLGFLVNWDELKKETLRFAKHSTQPIGINYALSEEDPDSNEQGPLLKEWAASVCQQRKVIVTNLTTSFADGRALAAIISTYADYVPTTVKKSSNKMSTADRLRNLGCSESFITLFATHTTTIPSRSNTIALLAFLASRLLPLARTHRAACTIQHFYRLRLARRTISLRVQKMIAAADCAQVAAAKQREVEAAVTLQRAWRSLLDRRIETLERDVLVFQSLARGGGVRRATAGILNNNSDRRIMGGW</sequence>
<feature type="compositionally biased region" description="Polar residues" evidence="5">
    <location>
        <begin position="276"/>
        <end position="293"/>
    </location>
</feature>
<dbReference type="Gene3D" id="1.10.418.10">
    <property type="entry name" value="Calponin-like domain"/>
    <property type="match status" value="2"/>
</dbReference>
<feature type="region of interest" description="Disordered" evidence="5">
    <location>
        <begin position="59"/>
        <end position="147"/>
    </location>
</feature>
<dbReference type="Pfam" id="PF00307">
    <property type="entry name" value="CH"/>
    <property type="match status" value="1"/>
</dbReference>
<dbReference type="PANTHER" id="PTHR22706:SF1">
    <property type="entry name" value="ASSEMBLY FACTOR FOR SPINDLE MICROTUBULES"/>
    <property type="match status" value="1"/>
</dbReference>
<dbReference type="PROSITE" id="PS50021">
    <property type="entry name" value="CH"/>
    <property type="match status" value="1"/>
</dbReference>
<dbReference type="InterPro" id="IPR000048">
    <property type="entry name" value="IQ_motif_EF-hand-BS"/>
</dbReference>
<evidence type="ECO:0000256" key="4">
    <source>
        <dbReference type="ARBA" id="ARBA00022860"/>
    </source>
</evidence>
<dbReference type="InterPro" id="IPR001715">
    <property type="entry name" value="CH_dom"/>
</dbReference>
<name>A0A074X6B6_AURPU</name>
<dbReference type="HOGENOM" id="CLU_005445_1_0_1"/>
<dbReference type="Pfam" id="PF00612">
    <property type="entry name" value="IQ"/>
    <property type="match status" value="1"/>
</dbReference>
<dbReference type="GO" id="GO:0005516">
    <property type="term" value="F:calmodulin binding"/>
    <property type="evidence" value="ECO:0007669"/>
    <property type="project" value="UniProtKB-KW"/>
</dbReference>
<dbReference type="GeneID" id="40748426"/>
<feature type="compositionally biased region" description="Polar residues" evidence="5">
    <location>
        <begin position="129"/>
        <end position="146"/>
    </location>
</feature>
<dbReference type="GO" id="GO:0005737">
    <property type="term" value="C:cytoplasm"/>
    <property type="evidence" value="ECO:0007669"/>
    <property type="project" value="UniProtKB-SubCell"/>
</dbReference>
<proteinExistence type="predicted"/>
<dbReference type="PANTHER" id="PTHR22706">
    <property type="entry name" value="ASSEMBLY FACTOR FOR SPINDLE MICROTUBULES"/>
    <property type="match status" value="1"/>
</dbReference>
<comment type="subcellular location">
    <subcellularLocation>
        <location evidence="1">Cytoplasm</location>
    </subcellularLocation>
</comment>
<keyword evidence="2" id="KW-0963">Cytoplasm</keyword>
<dbReference type="OrthoDB" id="76388at2759"/>
<evidence type="ECO:0000256" key="3">
    <source>
        <dbReference type="ARBA" id="ARBA00022737"/>
    </source>
</evidence>
<dbReference type="InterPro" id="IPR051185">
    <property type="entry name" value="ASPM"/>
</dbReference>
<gene>
    <name evidence="7" type="ORF">M438DRAFT_348331</name>
</gene>
<dbReference type="GO" id="GO:0000278">
    <property type="term" value="P:mitotic cell cycle"/>
    <property type="evidence" value="ECO:0007669"/>
    <property type="project" value="TreeGrafter"/>
</dbReference>
<keyword evidence="8" id="KW-1185">Reference proteome</keyword>
<dbReference type="GO" id="GO:0051295">
    <property type="term" value="P:establishment of meiotic spindle localization"/>
    <property type="evidence" value="ECO:0007669"/>
    <property type="project" value="TreeGrafter"/>
</dbReference>
<keyword evidence="4" id="KW-0112">Calmodulin-binding</keyword>
<evidence type="ECO:0000256" key="5">
    <source>
        <dbReference type="SAM" id="MobiDB-lite"/>
    </source>
</evidence>
<organism evidence="7 8">
    <name type="scientific">Aureobasidium pullulans EXF-150</name>
    <dbReference type="NCBI Taxonomy" id="1043002"/>
    <lineage>
        <taxon>Eukaryota</taxon>
        <taxon>Fungi</taxon>
        <taxon>Dikarya</taxon>
        <taxon>Ascomycota</taxon>
        <taxon>Pezizomycotina</taxon>
        <taxon>Dothideomycetes</taxon>
        <taxon>Dothideomycetidae</taxon>
        <taxon>Dothideales</taxon>
        <taxon>Saccotheciaceae</taxon>
        <taxon>Aureobasidium</taxon>
    </lineage>
</organism>
<feature type="region of interest" description="Disordered" evidence="5">
    <location>
        <begin position="225"/>
        <end position="358"/>
    </location>
</feature>
<dbReference type="Proteomes" id="UP000030706">
    <property type="component" value="Unassembled WGS sequence"/>
</dbReference>
<evidence type="ECO:0000256" key="2">
    <source>
        <dbReference type="ARBA" id="ARBA00022490"/>
    </source>
</evidence>
<feature type="compositionally biased region" description="Basic and acidic residues" evidence="5">
    <location>
        <begin position="88"/>
        <end position="99"/>
    </location>
</feature>
<feature type="compositionally biased region" description="Basic and acidic residues" evidence="5">
    <location>
        <begin position="298"/>
        <end position="307"/>
    </location>
</feature>
<feature type="domain" description="Calponin-homology (CH)" evidence="6">
    <location>
        <begin position="620"/>
        <end position="787"/>
    </location>
</feature>
<dbReference type="CDD" id="cd21223">
    <property type="entry name" value="CH_ASPM_rpt1"/>
    <property type="match status" value="1"/>
</dbReference>
<dbReference type="GO" id="GO:0000922">
    <property type="term" value="C:spindle pole"/>
    <property type="evidence" value="ECO:0007669"/>
    <property type="project" value="TreeGrafter"/>
</dbReference>
<evidence type="ECO:0000313" key="7">
    <source>
        <dbReference type="EMBL" id="KEQ80948.1"/>
    </source>
</evidence>
<dbReference type="SUPFAM" id="SSF47576">
    <property type="entry name" value="Calponin-homology domain, CH-domain"/>
    <property type="match status" value="1"/>
</dbReference>
<dbReference type="RefSeq" id="XP_029757135.1">
    <property type="nucleotide sequence ID" value="XM_029906120.1"/>
</dbReference>
<protein>
    <recommendedName>
        <fullName evidence="6">Calponin-homology (CH) domain-containing protein</fullName>
    </recommendedName>
</protein>
<evidence type="ECO:0000313" key="8">
    <source>
        <dbReference type="Proteomes" id="UP000030706"/>
    </source>
</evidence>
<dbReference type="AlphaFoldDB" id="A0A074X6B6"/>
<dbReference type="STRING" id="1043002.A0A074X6B6"/>
<dbReference type="GO" id="GO:0007051">
    <property type="term" value="P:spindle organization"/>
    <property type="evidence" value="ECO:0007669"/>
    <property type="project" value="TreeGrafter"/>
</dbReference>
<evidence type="ECO:0000256" key="1">
    <source>
        <dbReference type="ARBA" id="ARBA00004496"/>
    </source>
</evidence>
<reference evidence="7 8" key="1">
    <citation type="journal article" date="2014" name="BMC Genomics">
        <title>Genome sequencing of four Aureobasidium pullulans varieties: biotechnological potential, stress tolerance, and description of new species.</title>
        <authorList>
            <person name="Gostin Ar C."/>
            <person name="Ohm R.A."/>
            <person name="Kogej T."/>
            <person name="Sonjak S."/>
            <person name="Turk M."/>
            <person name="Zajc J."/>
            <person name="Zalar P."/>
            <person name="Grube M."/>
            <person name="Sun H."/>
            <person name="Han J."/>
            <person name="Sharma A."/>
            <person name="Chiniquy J."/>
            <person name="Ngan C.Y."/>
            <person name="Lipzen A."/>
            <person name="Barry K."/>
            <person name="Grigoriev I.V."/>
            <person name="Gunde-Cimerman N."/>
        </authorList>
    </citation>
    <scope>NUCLEOTIDE SEQUENCE [LARGE SCALE GENOMIC DNA]</scope>
    <source>
        <strain evidence="7 8">EXF-150</strain>
    </source>
</reference>